<protein>
    <recommendedName>
        <fullName evidence="3">RNase H type-1 domain-containing protein</fullName>
    </recommendedName>
</protein>
<dbReference type="Proteomes" id="UP000499080">
    <property type="component" value="Unassembled WGS sequence"/>
</dbReference>
<organism evidence="1 2">
    <name type="scientific">Araneus ventricosus</name>
    <name type="common">Orbweaver spider</name>
    <name type="synonym">Epeira ventricosa</name>
    <dbReference type="NCBI Taxonomy" id="182803"/>
    <lineage>
        <taxon>Eukaryota</taxon>
        <taxon>Metazoa</taxon>
        <taxon>Ecdysozoa</taxon>
        <taxon>Arthropoda</taxon>
        <taxon>Chelicerata</taxon>
        <taxon>Arachnida</taxon>
        <taxon>Araneae</taxon>
        <taxon>Araneomorphae</taxon>
        <taxon>Entelegynae</taxon>
        <taxon>Araneoidea</taxon>
        <taxon>Araneidae</taxon>
        <taxon>Araneus</taxon>
    </lineage>
</organism>
<dbReference type="AlphaFoldDB" id="A0A4Y2WAQ9"/>
<comment type="caution">
    <text evidence="1">The sequence shown here is derived from an EMBL/GenBank/DDBJ whole genome shotgun (WGS) entry which is preliminary data.</text>
</comment>
<dbReference type="Gene3D" id="3.30.420.10">
    <property type="entry name" value="Ribonuclease H-like superfamily/Ribonuclease H"/>
    <property type="match status" value="1"/>
</dbReference>
<dbReference type="SUPFAM" id="SSF53098">
    <property type="entry name" value="Ribonuclease H-like"/>
    <property type="match status" value="1"/>
</dbReference>
<sequence>MRILPINSIFTAEALAIFQAIDNLSVPYSDLLILTVFQVLKALKNLSIKSPKVILHLAHKILMRAKFNQKIALVWTPRHSSIIWNERADSLAKNVTESDLYIEWIEVEDICSNYDNFSIQKPIENFRNSKYLEILGDLYPPSIPCTLVKK</sequence>
<reference evidence="1 2" key="1">
    <citation type="journal article" date="2019" name="Sci. Rep.">
        <title>Orb-weaving spider Araneus ventricosus genome elucidates the spidroin gene catalogue.</title>
        <authorList>
            <person name="Kono N."/>
            <person name="Nakamura H."/>
            <person name="Ohtoshi R."/>
            <person name="Moran D.A.P."/>
            <person name="Shinohara A."/>
            <person name="Yoshida Y."/>
            <person name="Fujiwara M."/>
            <person name="Mori M."/>
            <person name="Tomita M."/>
            <person name="Arakawa K."/>
        </authorList>
    </citation>
    <scope>NUCLEOTIDE SEQUENCE [LARGE SCALE GENOMIC DNA]</scope>
</reference>
<accession>A0A4Y2WAQ9</accession>
<evidence type="ECO:0000313" key="2">
    <source>
        <dbReference type="Proteomes" id="UP000499080"/>
    </source>
</evidence>
<gene>
    <name evidence="1" type="ORF">AVEN_204801_1</name>
</gene>
<evidence type="ECO:0008006" key="3">
    <source>
        <dbReference type="Google" id="ProtNLM"/>
    </source>
</evidence>
<dbReference type="InterPro" id="IPR036397">
    <property type="entry name" value="RNaseH_sf"/>
</dbReference>
<dbReference type="OrthoDB" id="6420729at2759"/>
<name>A0A4Y2WAQ9_ARAVE</name>
<proteinExistence type="predicted"/>
<keyword evidence="2" id="KW-1185">Reference proteome</keyword>
<evidence type="ECO:0000313" key="1">
    <source>
        <dbReference type="EMBL" id="GBO33684.1"/>
    </source>
</evidence>
<dbReference type="InterPro" id="IPR012337">
    <property type="entry name" value="RNaseH-like_sf"/>
</dbReference>
<dbReference type="EMBL" id="BGPR01057336">
    <property type="protein sequence ID" value="GBO33684.1"/>
    <property type="molecule type" value="Genomic_DNA"/>
</dbReference>
<dbReference type="GO" id="GO:0003676">
    <property type="term" value="F:nucleic acid binding"/>
    <property type="evidence" value="ECO:0007669"/>
    <property type="project" value="InterPro"/>
</dbReference>